<protein>
    <submittedName>
        <fullName evidence="3">Uncharacterized protein</fullName>
    </submittedName>
</protein>
<feature type="compositionally biased region" description="Low complexity" evidence="1">
    <location>
        <begin position="44"/>
        <end position="57"/>
    </location>
</feature>
<evidence type="ECO:0000313" key="3">
    <source>
        <dbReference type="EMBL" id="KAL3106660.1"/>
    </source>
</evidence>
<feature type="region of interest" description="Disordered" evidence="1">
    <location>
        <begin position="36"/>
        <end position="115"/>
    </location>
</feature>
<feature type="compositionally biased region" description="Low complexity" evidence="1">
    <location>
        <begin position="64"/>
        <end position="85"/>
    </location>
</feature>
<organism evidence="3 4">
    <name type="scientific">Heterodera trifolii</name>
    <dbReference type="NCBI Taxonomy" id="157864"/>
    <lineage>
        <taxon>Eukaryota</taxon>
        <taxon>Metazoa</taxon>
        <taxon>Ecdysozoa</taxon>
        <taxon>Nematoda</taxon>
        <taxon>Chromadorea</taxon>
        <taxon>Rhabditida</taxon>
        <taxon>Tylenchina</taxon>
        <taxon>Tylenchomorpha</taxon>
        <taxon>Tylenchoidea</taxon>
        <taxon>Heteroderidae</taxon>
        <taxon>Heteroderinae</taxon>
        <taxon>Heterodera</taxon>
    </lineage>
</organism>
<keyword evidence="2" id="KW-1133">Transmembrane helix</keyword>
<accession>A0ABD2KVM4</accession>
<dbReference type="AlphaFoldDB" id="A0ABD2KVM4"/>
<dbReference type="Proteomes" id="UP001620626">
    <property type="component" value="Unassembled WGS sequence"/>
</dbReference>
<feature type="transmembrane region" description="Helical" evidence="2">
    <location>
        <begin position="6"/>
        <end position="26"/>
    </location>
</feature>
<name>A0ABD2KVM4_9BILA</name>
<keyword evidence="2" id="KW-0472">Membrane</keyword>
<proteinExistence type="predicted"/>
<sequence>MYFEEIVLLILDVFFFLLLLSELGFFGQNNNNNNNEDFDGNGGENQIAGANGDGDGAANDDGDGAANADGDGPANADGDGAANADGDGGANGAENDGSDEDAGGPPTHHTPIFIDTDDHFTGIVGACGESCYKVSMPIKSDGAELVSMHSELEREFVNVVALTAAKKYECNAKVQRPVYVDNSNGGEYNKENENCMLIGQWPREGKQYLNLHSAVYKYGMDVLWRDEVCETPESVDKVMSKQKQMYGDGSNHMLCKFSGTLVGCGDYCKTGY</sequence>
<comment type="caution">
    <text evidence="3">The sequence shown here is derived from an EMBL/GenBank/DDBJ whole genome shotgun (WGS) entry which is preliminary data.</text>
</comment>
<keyword evidence="2" id="KW-0812">Transmembrane</keyword>
<evidence type="ECO:0000256" key="1">
    <source>
        <dbReference type="SAM" id="MobiDB-lite"/>
    </source>
</evidence>
<evidence type="ECO:0000313" key="4">
    <source>
        <dbReference type="Proteomes" id="UP001620626"/>
    </source>
</evidence>
<gene>
    <name evidence="3" type="ORF">niasHT_012033</name>
</gene>
<dbReference type="EMBL" id="JBICBT010000640">
    <property type="protein sequence ID" value="KAL3106660.1"/>
    <property type="molecule type" value="Genomic_DNA"/>
</dbReference>
<keyword evidence="4" id="KW-1185">Reference proteome</keyword>
<reference evidence="3 4" key="1">
    <citation type="submission" date="2024-10" db="EMBL/GenBank/DDBJ databases">
        <authorList>
            <person name="Kim D."/>
        </authorList>
    </citation>
    <scope>NUCLEOTIDE SEQUENCE [LARGE SCALE GENOMIC DNA]</scope>
    <source>
        <strain evidence="3">BH-2024</strain>
    </source>
</reference>
<evidence type="ECO:0000256" key="2">
    <source>
        <dbReference type="SAM" id="Phobius"/>
    </source>
</evidence>